<dbReference type="GO" id="GO:0016787">
    <property type="term" value="F:hydrolase activity"/>
    <property type="evidence" value="ECO:0007669"/>
    <property type="project" value="UniProtKB-KW"/>
</dbReference>
<dbReference type="Gene3D" id="1.10.10.2520">
    <property type="entry name" value="Cell wall hydrolase SleB, domain 1"/>
    <property type="match status" value="1"/>
</dbReference>
<evidence type="ECO:0000313" key="4">
    <source>
        <dbReference type="EMBL" id="SDX10568.1"/>
    </source>
</evidence>
<comment type="caution">
    <text evidence="3">The sequence shown here is derived from an EMBL/GenBank/DDBJ whole genome shotgun (WGS) entry which is preliminary data.</text>
</comment>
<evidence type="ECO:0000259" key="2">
    <source>
        <dbReference type="Pfam" id="PF07486"/>
    </source>
</evidence>
<feature type="domain" description="Cell wall hydrolase SleB" evidence="2">
    <location>
        <begin position="115"/>
        <end position="224"/>
    </location>
</feature>
<feature type="signal peptide" evidence="1">
    <location>
        <begin position="1"/>
        <end position="23"/>
    </location>
</feature>
<protein>
    <submittedName>
        <fullName evidence="3 4">Cell wall hydrolase</fullName>
    </submittedName>
</protein>
<evidence type="ECO:0000313" key="3">
    <source>
        <dbReference type="EMBL" id="GHE03148.1"/>
    </source>
</evidence>
<proteinExistence type="predicted"/>
<keyword evidence="3" id="KW-0378">Hydrolase</keyword>
<accession>A0AAN4USR9</accession>
<dbReference type="RefSeq" id="WP_035846202.1">
    <property type="nucleotide sequence ID" value="NZ_BNAB01000011.1"/>
</dbReference>
<dbReference type="Proteomes" id="UP000634647">
    <property type="component" value="Unassembled WGS sequence"/>
</dbReference>
<evidence type="ECO:0000256" key="1">
    <source>
        <dbReference type="SAM" id="SignalP"/>
    </source>
</evidence>
<reference evidence="3" key="1">
    <citation type="journal article" date="2014" name="Int. J. Syst. Evol. Microbiol.">
        <title>Complete genome sequence of Corynebacterium casei LMG S-19264T (=DSM 44701T), isolated from a smear-ripened cheese.</title>
        <authorList>
            <consortium name="US DOE Joint Genome Institute (JGI-PGF)"/>
            <person name="Walter F."/>
            <person name="Albersmeier A."/>
            <person name="Kalinowski J."/>
            <person name="Ruckert C."/>
        </authorList>
    </citation>
    <scope>NUCLEOTIDE SEQUENCE</scope>
    <source>
        <strain evidence="3">CGMCC 1.10859</strain>
    </source>
</reference>
<name>A0AAN4USR9_9RHOB</name>
<reference evidence="4 5" key="2">
    <citation type="submission" date="2016-10" db="EMBL/GenBank/DDBJ databases">
        <authorList>
            <person name="Varghese N."/>
            <person name="Submissions S."/>
        </authorList>
    </citation>
    <scope>NUCLEOTIDE SEQUENCE [LARGE SCALE GENOMIC DNA]</scope>
    <source>
        <strain evidence="4 5">DSM 24802</strain>
    </source>
</reference>
<evidence type="ECO:0000313" key="5">
    <source>
        <dbReference type="Proteomes" id="UP000199541"/>
    </source>
</evidence>
<dbReference type="Proteomes" id="UP000199541">
    <property type="component" value="Unassembled WGS sequence"/>
</dbReference>
<feature type="chain" id="PRO_5043006915" evidence="1">
    <location>
        <begin position="24"/>
        <end position="233"/>
    </location>
</feature>
<dbReference type="InterPro" id="IPR011105">
    <property type="entry name" value="Cell_wall_hydrolase_SleB"/>
</dbReference>
<dbReference type="InterPro" id="IPR042047">
    <property type="entry name" value="SleB_dom1"/>
</dbReference>
<gene>
    <name evidence="3" type="ORF">GCM10008024_25380</name>
    <name evidence="4" type="ORF">SAMN05444006_11025</name>
</gene>
<dbReference type="AlphaFoldDB" id="A0AAN4USR9"/>
<dbReference type="Pfam" id="PF07486">
    <property type="entry name" value="Hydrolase_2"/>
    <property type="match status" value="1"/>
</dbReference>
<evidence type="ECO:0000313" key="6">
    <source>
        <dbReference type="Proteomes" id="UP000634647"/>
    </source>
</evidence>
<keyword evidence="5" id="KW-1185">Reference proteome</keyword>
<sequence>MRVLHVWAQGAVVVLALGGMAHADVSVSQSKHPDASVDSRLTRLLGVERTAFTSITPNKLEQIITPPTTVVRKQDAYPEPKKLEYRASWLSELPDAEGGKQWQCLAKAVYFEARGEPIKGQFGVAEVVLNRVDSSGFPDTVCGVVNQGAHRRNACQFSFACDGAAETIHNEAAYERAGKIARLLLDGAPRKVTDGATYFHTRWVHPSWSHHFKHTTTVGAHLFYRVPARVAAK</sequence>
<keyword evidence="1" id="KW-0732">Signal</keyword>
<reference evidence="3" key="3">
    <citation type="submission" date="2023-06" db="EMBL/GenBank/DDBJ databases">
        <authorList>
            <person name="Sun Q."/>
            <person name="Zhou Y."/>
        </authorList>
    </citation>
    <scope>NUCLEOTIDE SEQUENCE</scope>
    <source>
        <strain evidence="3">CGMCC 1.10859</strain>
    </source>
</reference>
<organism evidence="3 6">
    <name type="scientific">Allgaiera indica</name>
    <dbReference type="NCBI Taxonomy" id="765699"/>
    <lineage>
        <taxon>Bacteria</taxon>
        <taxon>Pseudomonadati</taxon>
        <taxon>Pseudomonadota</taxon>
        <taxon>Alphaproteobacteria</taxon>
        <taxon>Rhodobacterales</taxon>
        <taxon>Paracoccaceae</taxon>
        <taxon>Allgaiera</taxon>
    </lineage>
</organism>
<dbReference type="EMBL" id="FNOB01000010">
    <property type="protein sequence ID" value="SDX10568.1"/>
    <property type="molecule type" value="Genomic_DNA"/>
</dbReference>
<dbReference type="EMBL" id="BNAB01000011">
    <property type="protein sequence ID" value="GHE03148.1"/>
    <property type="molecule type" value="Genomic_DNA"/>
</dbReference>